<organism evidence="2 3">
    <name type="scientific">Amycolatopsis carbonis</name>
    <dbReference type="NCBI Taxonomy" id="715471"/>
    <lineage>
        <taxon>Bacteria</taxon>
        <taxon>Bacillati</taxon>
        <taxon>Actinomycetota</taxon>
        <taxon>Actinomycetes</taxon>
        <taxon>Pseudonocardiales</taxon>
        <taxon>Pseudonocardiaceae</taxon>
        <taxon>Amycolatopsis</taxon>
    </lineage>
</organism>
<dbReference type="Proteomes" id="UP001236014">
    <property type="component" value="Chromosome"/>
</dbReference>
<keyword evidence="3" id="KW-1185">Reference proteome</keyword>
<keyword evidence="1" id="KW-0472">Membrane</keyword>
<evidence type="ECO:0000313" key="2">
    <source>
        <dbReference type="EMBL" id="WIX79176.1"/>
    </source>
</evidence>
<protein>
    <submittedName>
        <fullName evidence="2">Uncharacterized protein</fullName>
    </submittedName>
</protein>
<keyword evidence="1" id="KW-0812">Transmembrane</keyword>
<dbReference type="AlphaFoldDB" id="A0A9Y2IHN5"/>
<keyword evidence="1" id="KW-1133">Transmembrane helix</keyword>
<dbReference type="RefSeq" id="WP_285969868.1">
    <property type="nucleotide sequence ID" value="NZ_CP127294.1"/>
</dbReference>
<reference evidence="2 3" key="1">
    <citation type="submission" date="2023-06" db="EMBL/GenBank/DDBJ databases">
        <authorList>
            <person name="Oyuntsetseg B."/>
            <person name="Kim S.B."/>
        </authorList>
    </citation>
    <scope>NUCLEOTIDE SEQUENCE [LARGE SCALE GENOMIC DNA]</scope>
    <source>
        <strain evidence="2 3">2-15</strain>
    </source>
</reference>
<feature type="transmembrane region" description="Helical" evidence="1">
    <location>
        <begin position="7"/>
        <end position="26"/>
    </location>
</feature>
<evidence type="ECO:0000256" key="1">
    <source>
        <dbReference type="SAM" id="Phobius"/>
    </source>
</evidence>
<evidence type="ECO:0000313" key="3">
    <source>
        <dbReference type="Proteomes" id="UP001236014"/>
    </source>
</evidence>
<proteinExistence type="predicted"/>
<gene>
    <name evidence="2" type="ORF">QRX50_48995</name>
</gene>
<name>A0A9Y2IHN5_9PSEU</name>
<accession>A0A9Y2IHN5</accession>
<sequence>MRRWFGSTKNIAGCVGGLIGLVLYAVGVIGPLWLMFVVMAVLYTAGALVAPPEKVRLVVDPTVEAAEVRSSLEALVQKVSSHSGRLPPSAVDGVCHVAEVLSDLLKDPLRLASTPDLQYRVLLLARTDLPLSVETYLNLPRWFASRRDADGTSAEDELAKQLDLLRGKAEKLAGEYYSADVNRQEDHTRYLGEDS</sequence>
<dbReference type="EMBL" id="CP127294">
    <property type="protein sequence ID" value="WIX79176.1"/>
    <property type="molecule type" value="Genomic_DNA"/>
</dbReference>
<dbReference type="KEGG" id="acab:QRX50_48995"/>